<sequence>MVQGLLEADPDSEIGHFAFSRHYFTGKKLDFDLQVAIRQFEQRHPEIVGERHDRQDHLFGGIVTAFSKEARSEKLRDLIILGATYGIWPVGTSFVLTYPWDLDGRGRLVRFRSDLSDFMKRRIIEILKKAGKLRHENPFGD</sequence>
<dbReference type="AlphaFoldDB" id="I4CA56"/>
<accession>I4CA56</accession>
<keyword evidence="1" id="KW-0812">Transmembrane</keyword>
<feature type="transmembrane region" description="Helical" evidence="1">
    <location>
        <begin position="78"/>
        <end position="100"/>
    </location>
</feature>
<dbReference type="EMBL" id="CP003360">
    <property type="protein sequence ID" value="AFM26447.1"/>
    <property type="molecule type" value="Genomic_DNA"/>
</dbReference>
<keyword evidence="1" id="KW-1133">Transmembrane helix</keyword>
<evidence type="ECO:0000313" key="2">
    <source>
        <dbReference type="EMBL" id="AFM26447.1"/>
    </source>
</evidence>
<dbReference type="HOGENOM" id="CLU_1822288_0_0_7"/>
<proteinExistence type="predicted"/>
<organism evidence="2 3">
    <name type="scientific">Desulfomonile tiedjei (strain ATCC 49306 / DSM 6799 / DCB-1)</name>
    <dbReference type="NCBI Taxonomy" id="706587"/>
    <lineage>
        <taxon>Bacteria</taxon>
        <taxon>Pseudomonadati</taxon>
        <taxon>Thermodesulfobacteriota</taxon>
        <taxon>Desulfomonilia</taxon>
        <taxon>Desulfomonilales</taxon>
        <taxon>Desulfomonilaceae</taxon>
        <taxon>Desulfomonile</taxon>
    </lineage>
</organism>
<gene>
    <name evidence="2" type="ordered locus">Desti_3805</name>
</gene>
<evidence type="ECO:0000313" key="3">
    <source>
        <dbReference type="Proteomes" id="UP000006055"/>
    </source>
</evidence>
<keyword evidence="3" id="KW-1185">Reference proteome</keyword>
<dbReference type="Proteomes" id="UP000006055">
    <property type="component" value="Chromosome"/>
</dbReference>
<keyword evidence="1" id="KW-0472">Membrane</keyword>
<evidence type="ECO:0000256" key="1">
    <source>
        <dbReference type="SAM" id="Phobius"/>
    </source>
</evidence>
<dbReference type="KEGG" id="dti:Desti_3805"/>
<protein>
    <submittedName>
        <fullName evidence="2">Uncharacterized protein</fullName>
    </submittedName>
</protein>
<reference evidence="3" key="1">
    <citation type="submission" date="2012-06" db="EMBL/GenBank/DDBJ databases">
        <title>Complete sequence of chromosome of Desulfomonile tiedjei DSM 6799.</title>
        <authorList>
            <person name="Lucas S."/>
            <person name="Copeland A."/>
            <person name="Lapidus A."/>
            <person name="Glavina del Rio T."/>
            <person name="Dalin E."/>
            <person name="Tice H."/>
            <person name="Bruce D."/>
            <person name="Goodwin L."/>
            <person name="Pitluck S."/>
            <person name="Peters L."/>
            <person name="Ovchinnikova G."/>
            <person name="Zeytun A."/>
            <person name="Lu M."/>
            <person name="Kyrpides N."/>
            <person name="Mavromatis K."/>
            <person name="Ivanova N."/>
            <person name="Brettin T."/>
            <person name="Detter J.C."/>
            <person name="Han C."/>
            <person name="Larimer F."/>
            <person name="Land M."/>
            <person name="Hauser L."/>
            <person name="Markowitz V."/>
            <person name="Cheng J.-F."/>
            <person name="Hugenholtz P."/>
            <person name="Woyke T."/>
            <person name="Wu D."/>
            <person name="Spring S."/>
            <person name="Schroeder M."/>
            <person name="Brambilla E."/>
            <person name="Klenk H.-P."/>
            <person name="Eisen J.A."/>
        </authorList>
    </citation>
    <scope>NUCLEOTIDE SEQUENCE [LARGE SCALE GENOMIC DNA]</scope>
    <source>
        <strain evidence="3">ATCC 49306 / DSM 6799 / DCB-1</strain>
    </source>
</reference>
<name>I4CA56_DESTA</name>